<evidence type="ECO:0000256" key="1">
    <source>
        <dbReference type="SAM" id="SignalP"/>
    </source>
</evidence>
<gene>
    <name evidence="2" type="ORF">DSM112329_01869</name>
</gene>
<keyword evidence="1" id="KW-0732">Signal</keyword>
<feature type="signal peptide" evidence="1">
    <location>
        <begin position="1"/>
        <end position="19"/>
    </location>
</feature>
<accession>A0AAU7ATV0</accession>
<sequence length="118" mass="13520">MKRLLVGVLSAVLTVGLFAAVPSADAAYYISKKRAEHNVRVHFAGYRSYVYAGASCRPTGLPRARSRTLYHRWTCRFVAYNSRYQKHKCQGTIRITGSLRNRYYYRVLTHRGPCTRGT</sequence>
<reference evidence="2" key="1">
    <citation type="submission" date="2022-12" db="EMBL/GenBank/DDBJ databases">
        <title>Paraconexibacter alkalitolerans sp. nov. and Baekduia alba sp. nov., isolated from soil and emended description of the genera Paraconexibacter (Chun et al., 2020) and Baekduia (An et al., 2020).</title>
        <authorList>
            <person name="Vieira S."/>
            <person name="Huber K.J."/>
            <person name="Geppert A."/>
            <person name="Wolf J."/>
            <person name="Neumann-Schaal M."/>
            <person name="Muesken M."/>
            <person name="Overmann J."/>
        </authorList>
    </citation>
    <scope>NUCLEOTIDE SEQUENCE</scope>
    <source>
        <strain evidence="2">AEG42_29</strain>
    </source>
</reference>
<evidence type="ECO:0000313" key="2">
    <source>
        <dbReference type="EMBL" id="XAY05028.1"/>
    </source>
</evidence>
<protein>
    <submittedName>
        <fullName evidence="2">Uncharacterized protein</fullName>
    </submittedName>
</protein>
<dbReference type="EMBL" id="CP114014">
    <property type="protein sequence ID" value="XAY05028.1"/>
    <property type="molecule type" value="Genomic_DNA"/>
</dbReference>
<organism evidence="2">
    <name type="scientific">Paraconexibacter sp. AEG42_29</name>
    <dbReference type="NCBI Taxonomy" id="2997339"/>
    <lineage>
        <taxon>Bacteria</taxon>
        <taxon>Bacillati</taxon>
        <taxon>Actinomycetota</taxon>
        <taxon>Thermoleophilia</taxon>
        <taxon>Solirubrobacterales</taxon>
        <taxon>Paraconexibacteraceae</taxon>
        <taxon>Paraconexibacter</taxon>
    </lineage>
</organism>
<feature type="chain" id="PRO_5043604985" evidence="1">
    <location>
        <begin position="20"/>
        <end position="118"/>
    </location>
</feature>
<dbReference type="KEGG" id="parq:DSM112329_01869"/>
<name>A0AAU7ATV0_9ACTN</name>
<proteinExistence type="predicted"/>
<dbReference type="RefSeq" id="WP_354701550.1">
    <property type="nucleotide sequence ID" value="NZ_CP114014.1"/>
</dbReference>
<dbReference type="AlphaFoldDB" id="A0AAU7ATV0"/>